<dbReference type="InterPro" id="IPR001647">
    <property type="entry name" value="HTH_TetR"/>
</dbReference>
<feature type="domain" description="HTH tetR-type" evidence="3">
    <location>
        <begin position="45"/>
        <end position="105"/>
    </location>
</feature>
<accession>A0ABN6U870</accession>
<evidence type="ECO:0000313" key="5">
    <source>
        <dbReference type="Proteomes" id="UP001317870"/>
    </source>
</evidence>
<evidence type="ECO:0000256" key="2">
    <source>
        <dbReference type="PROSITE-ProRule" id="PRU00335"/>
    </source>
</evidence>
<dbReference type="InterPro" id="IPR050109">
    <property type="entry name" value="HTH-type_TetR-like_transc_reg"/>
</dbReference>
<evidence type="ECO:0000256" key="1">
    <source>
        <dbReference type="ARBA" id="ARBA00023125"/>
    </source>
</evidence>
<dbReference type="SUPFAM" id="SSF46689">
    <property type="entry name" value="Homeodomain-like"/>
    <property type="match status" value="1"/>
</dbReference>
<organism evidence="4 5">
    <name type="scientific">Nocardia sputorum</name>
    <dbReference type="NCBI Taxonomy" id="2984338"/>
    <lineage>
        <taxon>Bacteria</taxon>
        <taxon>Bacillati</taxon>
        <taxon>Actinomycetota</taxon>
        <taxon>Actinomycetes</taxon>
        <taxon>Mycobacteriales</taxon>
        <taxon>Nocardiaceae</taxon>
        <taxon>Nocardia</taxon>
    </lineage>
</organism>
<proteinExistence type="predicted"/>
<dbReference type="EMBL" id="AP026978">
    <property type="protein sequence ID" value="BDU01483.1"/>
    <property type="molecule type" value="Genomic_DNA"/>
</dbReference>
<keyword evidence="5" id="KW-1185">Reference proteome</keyword>
<dbReference type="Proteomes" id="UP001317870">
    <property type="component" value="Chromosome"/>
</dbReference>
<dbReference type="PANTHER" id="PTHR30055:SF226">
    <property type="entry name" value="HTH-TYPE TRANSCRIPTIONAL REGULATOR PKSA"/>
    <property type="match status" value="1"/>
</dbReference>
<feature type="DNA-binding region" description="H-T-H motif" evidence="2">
    <location>
        <begin position="68"/>
        <end position="87"/>
    </location>
</feature>
<name>A0ABN6U870_9NOCA</name>
<dbReference type="InterPro" id="IPR036271">
    <property type="entry name" value="Tet_transcr_reg_TetR-rel_C_sf"/>
</dbReference>
<dbReference type="PROSITE" id="PS50977">
    <property type="entry name" value="HTH_TETR_2"/>
    <property type="match status" value="1"/>
</dbReference>
<sequence>MVADPVGSEAAPDMKVRVGRKKLLEPTLPALPHGPHGLARDLVTGSQRERLLFGVTVVVADRGYLDATVADIAASAKVSRRTFYQHFPDKEACFLAAADAGRDLMIDHLRQVMRQIRSESVEPREALRRGIREYLTLLRDEPSFARAFYLETAVAGPRALESFERCQRWFAGFLRSWRAEAGPEDPAVPDYAYLAVTDATNEAVRRTLRAGGDLLDLEDAVVHIHLALLGPTAPAG</sequence>
<gene>
    <name evidence="4" type="ORF">IFM12276_45110</name>
</gene>
<evidence type="ECO:0000259" key="3">
    <source>
        <dbReference type="PROSITE" id="PS50977"/>
    </source>
</evidence>
<dbReference type="PANTHER" id="PTHR30055">
    <property type="entry name" value="HTH-TYPE TRANSCRIPTIONAL REGULATOR RUTR"/>
    <property type="match status" value="1"/>
</dbReference>
<dbReference type="Gene3D" id="1.10.357.10">
    <property type="entry name" value="Tetracycline Repressor, domain 2"/>
    <property type="match status" value="1"/>
</dbReference>
<protein>
    <recommendedName>
        <fullName evidence="3">HTH tetR-type domain-containing protein</fullName>
    </recommendedName>
</protein>
<reference evidence="4 5" key="1">
    <citation type="submission" date="2022-11" db="EMBL/GenBank/DDBJ databases">
        <title>Genome Sequencing of Nocardia sp. ON39_IFM12276 and assembly.</title>
        <authorList>
            <person name="Shimojima M."/>
            <person name="Toyokawa M."/>
            <person name="Uesaka K."/>
        </authorList>
    </citation>
    <scope>NUCLEOTIDE SEQUENCE [LARGE SCALE GENOMIC DNA]</scope>
    <source>
        <strain evidence="4 5">IFM 12276</strain>
    </source>
</reference>
<dbReference type="Pfam" id="PF00440">
    <property type="entry name" value="TetR_N"/>
    <property type="match status" value="1"/>
</dbReference>
<keyword evidence="1 2" id="KW-0238">DNA-binding</keyword>
<evidence type="ECO:0000313" key="4">
    <source>
        <dbReference type="EMBL" id="BDU01483.1"/>
    </source>
</evidence>
<dbReference type="InterPro" id="IPR009057">
    <property type="entry name" value="Homeodomain-like_sf"/>
</dbReference>
<dbReference type="SUPFAM" id="SSF48498">
    <property type="entry name" value="Tetracyclin repressor-like, C-terminal domain"/>
    <property type="match status" value="1"/>
</dbReference>